<keyword evidence="5" id="KW-0647">Proteasome</keyword>
<dbReference type="InterPro" id="IPR016562">
    <property type="entry name" value="Proteasome_assmbl_chp_2_euk"/>
</dbReference>
<dbReference type="Gene3D" id="3.40.50.10900">
    <property type="entry name" value="PAC-like subunit"/>
    <property type="match status" value="2"/>
</dbReference>
<dbReference type="InterPro" id="IPR038389">
    <property type="entry name" value="PSMG2_sf"/>
</dbReference>
<evidence type="ECO:0000256" key="4">
    <source>
        <dbReference type="PIRNR" id="PIRNR010044"/>
    </source>
</evidence>
<keyword evidence="6" id="KW-1185">Reference proteome</keyword>
<dbReference type="GO" id="GO:0000502">
    <property type="term" value="C:proteasome complex"/>
    <property type="evidence" value="ECO:0007669"/>
    <property type="project" value="UniProtKB-KW"/>
</dbReference>
<dbReference type="EMBL" id="CP015056">
    <property type="protein sequence ID" value="QGN15055.1"/>
    <property type="molecule type" value="Genomic_DNA"/>
</dbReference>
<dbReference type="PANTHER" id="PTHR12970:SF1">
    <property type="entry name" value="PROTEASOME ASSEMBLY CHAPERONE 2"/>
    <property type="match status" value="1"/>
</dbReference>
<proteinExistence type="inferred from homology"/>
<evidence type="ECO:0000256" key="3">
    <source>
        <dbReference type="ARBA" id="ARBA00025745"/>
    </source>
</evidence>
<protein>
    <recommendedName>
        <fullName evidence="1 4">Proteasome assembly chaperone 2</fullName>
    </recommendedName>
</protein>
<evidence type="ECO:0000313" key="5">
    <source>
        <dbReference type="EMBL" id="QGN15055.1"/>
    </source>
</evidence>
<comment type="function">
    <text evidence="4">Involved in 20S proteasome assembly.</text>
</comment>
<keyword evidence="2 4" id="KW-0143">Chaperone</keyword>
<accession>A0ABX6EU50</accession>
<evidence type="ECO:0000256" key="2">
    <source>
        <dbReference type="ARBA" id="ARBA00023186"/>
    </source>
</evidence>
<organism evidence="5 6">
    <name type="scientific">Kluyveromyces marxianus</name>
    <name type="common">Yeast</name>
    <name type="synonym">Candida kefyr</name>
    <dbReference type="NCBI Taxonomy" id="4911"/>
    <lineage>
        <taxon>Eukaryota</taxon>
        <taxon>Fungi</taxon>
        <taxon>Dikarya</taxon>
        <taxon>Ascomycota</taxon>
        <taxon>Saccharomycotina</taxon>
        <taxon>Saccharomycetes</taxon>
        <taxon>Saccharomycetales</taxon>
        <taxon>Saccharomycetaceae</taxon>
        <taxon>Kluyveromyces</taxon>
    </lineage>
</organism>
<dbReference type="Proteomes" id="UP000422736">
    <property type="component" value="Chromosome 3"/>
</dbReference>
<dbReference type="PIRSF" id="PIRSF010044">
    <property type="entry name" value="UCP010044"/>
    <property type="match status" value="1"/>
</dbReference>
<comment type="similarity">
    <text evidence="3 4">Belongs to the PSMG2 family.</text>
</comment>
<gene>
    <name evidence="5" type="primary">ADD66</name>
    <name evidence="5" type="ORF">FIM1_1740</name>
</gene>
<sequence>MSTLLIPLVSTGNVSQLCVDLVLHSNSEEFHFVKELDSIWLHSFLGPLDFVDGSSKPLYHECKNSGKQFTTPIELFYNKRLDLYVLQQRSPIISGYENQFFKEVIIPLVDELNIASIVVLDSAGALDPSVPFSGINYQNLFATARCQLESLDSIALQLQTRLSIQDDEQSLVNKIFHFDAASFQHSFSVDQPVFKLFHHLLHNQSGSSRSLKNVTYLSKIVHEGDNSWDAFQTCEKLAELIPNLVNGQLTTPVSWKGVYGARPIALGFEKGLYS</sequence>
<dbReference type="Pfam" id="PF09754">
    <property type="entry name" value="PAC2"/>
    <property type="match status" value="1"/>
</dbReference>
<evidence type="ECO:0000256" key="1">
    <source>
        <dbReference type="ARBA" id="ARBA00019186"/>
    </source>
</evidence>
<name>A0ABX6EU50_KLUMA</name>
<reference evidence="5 6" key="1">
    <citation type="submission" date="2016-03" db="EMBL/GenBank/DDBJ databases">
        <title>How can Kluyveromyces marxianus grow so fast - potential evolutionary course in Saccharomyces Complex revealed by comparative genomics.</title>
        <authorList>
            <person name="Mo W."/>
            <person name="Lu W."/>
            <person name="Yang X."/>
            <person name="Qi J."/>
            <person name="Lv H."/>
        </authorList>
    </citation>
    <scope>NUCLEOTIDE SEQUENCE [LARGE SCALE GENOMIC DNA]</scope>
    <source>
        <strain evidence="5 6">FIM1</strain>
    </source>
</reference>
<comment type="subunit">
    <text evidence="4">Component of the 20S proteasome chaperone.</text>
</comment>
<dbReference type="PANTHER" id="PTHR12970">
    <property type="entry name" value="PROTEASOME ASSEMBLY CHAPERONE 2"/>
    <property type="match status" value="1"/>
</dbReference>
<evidence type="ECO:0000313" key="6">
    <source>
        <dbReference type="Proteomes" id="UP000422736"/>
    </source>
</evidence>
<dbReference type="InterPro" id="IPR019151">
    <property type="entry name" value="Proteasome_assmbl_chaperone_2"/>
</dbReference>